<accession>A0A650EPG8</accession>
<protein>
    <recommendedName>
        <fullName evidence="2">Helix-turn-helix type 11 domain-containing protein</fullName>
    </recommendedName>
</protein>
<dbReference type="Gene3D" id="1.10.10.10">
    <property type="entry name" value="Winged helix-like DNA-binding domain superfamily/Winged helix DNA-binding domain"/>
    <property type="match status" value="1"/>
</dbReference>
<reference evidence="1" key="1">
    <citation type="journal article" date="2020" name="J. ISSAAS">
        <title>Lactobacilli and other gastrointestinal microbiota of Peromyscus leucopus, reservoir host for agents of Lyme disease and other zoonoses in North America.</title>
        <authorList>
            <person name="Milovic A."/>
            <person name="Bassam K."/>
            <person name="Shao H."/>
            <person name="Chatzistamou I."/>
            <person name="Tufts D.M."/>
            <person name="Diuk-Wasser M."/>
            <person name="Barbour A.G."/>
        </authorList>
    </citation>
    <scope>NUCLEOTIDE SEQUENCE</scope>
    <source>
        <strain evidence="1">LL50</strain>
    </source>
</reference>
<name>A0A650EPG8_9SPIO</name>
<dbReference type="InterPro" id="IPR036388">
    <property type="entry name" value="WH-like_DNA-bd_sf"/>
</dbReference>
<dbReference type="InterPro" id="IPR036390">
    <property type="entry name" value="WH_DNA-bd_sf"/>
</dbReference>
<proteinExistence type="predicted"/>
<organism evidence="1">
    <name type="scientific">uncultured Spirochaetaceae bacterium</name>
    <dbReference type="NCBI Taxonomy" id="201186"/>
    <lineage>
        <taxon>Bacteria</taxon>
        <taxon>Pseudomonadati</taxon>
        <taxon>Spirochaetota</taxon>
        <taxon>Spirochaetia</taxon>
        <taxon>Spirochaetales</taxon>
        <taxon>Spirochaetaceae</taxon>
        <taxon>environmental samples</taxon>
    </lineage>
</organism>
<gene>
    <name evidence="1" type="ORF">Unknown280_0240</name>
</gene>
<evidence type="ECO:0000313" key="1">
    <source>
        <dbReference type="EMBL" id="QGT51332.1"/>
    </source>
</evidence>
<evidence type="ECO:0008006" key="2">
    <source>
        <dbReference type="Google" id="ProtNLM"/>
    </source>
</evidence>
<sequence>MGEKVNSQERILSEVKLLCKSHITGLTNKELAAQVGTSQANICRDLDILQNAEWVVRDTKGRWRLSPSFGGLAGQIAKSYQKSKLLLLEEEEKYLSAMQ</sequence>
<dbReference type="AlphaFoldDB" id="A0A650EPG8"/>
<dbReference type="SUPFAM" id="SSF46785">
    <property type="entry name" value="Winged helix' DNA-binding domain"/>
    <property type="match status" value="1"/>
</dbReference>
<dbReference type="EMBL" id="MN577574">
    <property type="protein sequence ID" value="QGT51332.1"/>
    <property type="molecule type" value="Genomic_DNA"/>
</dbReference>